<evidence type="ECO:0000313" key="20">
    <source>
        <dbReference type="EMBL" id="ACV61936.1"/>
    </source>
</evidence>
<evidence type="ECO:0000259" key="19">
    <source>
        <dbReference type="Pfam" id="PF08245"/>
    </source>
</evidence>
<dbReference type="FunFam" id="3.90.190.20:FF:000006">
    <property type="entry name" value="UDP-N-acetylmuramoyl-L-alanyl-D-glutamate--2,6-diaminopimelate ligase"/>
    <property type="match status" value="1"/>
</dbReference>
<feature type="binding site" evidence="15">
    <location>
        <position position="385"/>
    </location>
    <ligand>
        <name>meso-2,6-diaminopimelate</name>
        <dbReference type="ChEBI" id="CHEBI:57791"/>
    </ligand>
</feature>
<keyword evidence="15" id="KW-0460">Magnesium</keyword>
<dbReference type="Gene3D" id="3.90.190.20">
    <property type="entry name" value="Mur ligase, C-terminal domain"/>
    <property type="match status" value="1"/>
</dbReference>
<dbReference type="GO" id="GO:0005737">
    <property type="term" value="C:cytoplasm"/>
    <property type="evidence" value="ECO:0007669"/>
    <property type="project" value="UniProtKB-SubCell"/>
</dbReference>
<dbReference type="SUPFAM" id="SSF53623">
    <property type="entry name" value="MurD-like peptide ligases, catalytic domain"/>
    <property type="match status" value="1"/>
</dbReference>
<evidence type="ECO:0000256" key="5">
    <source>
        <dbReference type="ARBA" id="ARBA00022984"/>
    </source>
</evidence>
<dbReference type="GO" id="GO:0008765">
    <property type="term" value="F:UDP-N-acetylmuramoylalanyl-D-glutamate-2,6-diaminopimelate ligase activity"/>
    <property type="evidence" value="ECO:0007669"/>
    <property type="project" value="UniProtKB-UniRule"/>
</dbReference>
<dbReference type="Pfam" id="PF08245">
    <property type="entry name" value="Mur_ligase_M"/>
    <property type="match status" value="1"/>
</dbReference>
<evidence type="ECO:0000256" key="9">
    <source>
        <dbReference type="ARBA" id="ARBA00056782"/>
    </source>
</evidence>
<feature type="binding site" evidence="15">
    <location>
        <position position="187"/>
    </location>
    <ligand>
        <name>UDP-N-acetyl-alpha-D-muramoyl-L-alanyl-D-glutamate</name>
        <dbReference type="ChEBI" id="CHEBI:83900"/>
    </ligand>
</feature>
<dbReference type="Pfam" id="PF02875">
    <property type="entry name" value="Mur_ligase_C"/>
    <property type="match status" value="1"/>
</dbReference>
<protein>
    <recommendedName>
        <fullName evidence="11 15">UDP-N-acetylmuramoyl-L-alanyl-D-glutamate--2,6-diaminopimelate ligase</fullName>
        <ecNumber evidence="10 15">6.3.2.13</ecNumber>
    </recommendedName>
    <alternativeName>
        <fullName evidence="12 15">Meso-A2pm-adding enzyme</fullName>
    </alternativeName>
    <alternativeName>
        <fullName evidence="13 15">Meso-diaminopimelate-adding enzyme</fullName>
    </alternativeName>
    <alternativeName>
        <fullName evidence="14 15">UDP-MurNAc-L-Ala-D-Glu:meso-diaminopimelate ligase</fullName>
    </alternativeName>
    <alternativeName>
        <fullName evidence="15">UDP-MurNAc-tripeptide synthetase</fullName>
    </alternativeName>
    <alternativeName>
        <fullName evidence="15">UDP-N-acetylmuramyl-tripeptide synthetase</fullName>
    </alternativeName>
</protein>
<dbReference type="InterPro" id="IPR000713">
    <property type="entry name" value="Mur_ligase_N"/>
</dbReference>
<evidence type="ECO:0000259" key="18">
    <source>
        <dbReference type="Pfam" id="PF02875"/>
    </source>
</evidence>
<feature type="domain" description="Mur ligase N-terminal catalytic" evidence="17">
    <location>
        <begin position="23"/>
        <end position="96"/>
    </location>
</feature>
<evidence type="ECO:0000256" key="13">
    <source>
        <dbReference type="ARBA" id="ARBA00076158"/>
    </source>
</evidence>
<dbReference type="InterPro" id="IPR036615">
    <property type="entry name" value="Mur_ligase_C_dom_sf"/>
</dbReference>
<dbReference type="NCBIfam" id="NF001124">
    <property type="entry name" value="PRK00139.1-2"/>
    <property type="match status" value="1"/>
</dbReference>
<dbReference type="RefSeq" id="WP_015756651.1">
    <property type="nucleotide sequence ID" value="NC_013216.1"/>
</dbReference>
<evidence type="ECO:0000256" key="8">
    <source>
        <dbReference type="ARBA" id="ARBA00050251"/>
    </source>
</evidence>
<evidence type="ECO:0000256" key="7">
    <source>
        <dbReference type="ARBA" id="ARBA00023316"/>
    </source>
</evidence>
<evidence type="ECO:0000256" key="2">
    <source>
        <dbReference type="ARBA" id="ARBA00005898"/>
    </source>
</evidence>
<feature type="binding site" evidence="15">
    <location>
        <begin position="110"/>
        <end position="116"/>
    </location>
    <ligand>
        <name>ATP</name>
        <dbReference type="ChEBI" id="CHEBI:30616"/>
    </ligand>
</feature>
<dbReference type="InterPro" id="IPR036565">
    <property type="entry name" value="Mur-like_cat_sf"/>
</dbReference>
<feature type="short sequence motif" description="Meso-diaminopimelate recognition motif" evidence="15">
    <location>
        <begin position="409"/>
        <end position="412"/>
    </location>
</feature>
<feature type="domain" description="Mur ligase C-terminal" evidence="18">
    <location>
        <begin position="336"/>
        <end position="465"/>
    </location>
</feature>
<keyword evidence="5 15" id="KW-0573">Peptidoglycan synthesis</keyword>
<dbReference type="OrthoDB" id="9800958at2"/>
<accession>C8W468</accession>
<keyword evidence="15" id="KW-0436">Ligase</keyword>
<evidence type="ECO:0000256" key="1">
    <source>
        <dbReference type="ARBA" id="ARBA00004752"/>
    </source>
</evidence>
<feature type="binding site" evidence="15">
    <location>
        <position position="463"/>
    </location>
    <ligand>
        <name>meso-2,6-diaminopimelate</name>
        <dbReference type="ChEBI" id="CHEBI:57791"/>
    </ligand>
</feature>
<dbReference type="GO" id="GO:0008360">
    <property type="term" value="P:regulation of cell shape"/>
    <property type="evidence" value="ECO:0007669"/>
    <property type="project" value="UniProtKB-KW"/>
</dbReference>
<dbReference type="eggNOG" id="COG0769">
    <property type="taxonomic scope" value="Bacteria"/>
</dbReference>
<comment type="pathway">
    <text evidence="1 15 16">Cell wall biogenesis; peptidoglycan biosynthesis.</text>
</comment>
<dbReference type="SUPFAM" id="SSF53244">
    <property type="entry name" value="MurD-like peptide ligases, peptide-binding domain"/>
    <property type="match status" value="1"/>
</dbReference>
<proteinExistence type="inferred from homology"/>
<comment type="PTM">
    <text evidence="15">Carboxylation is probably crucial for Mg(2+) binding and, consequently, for the gamma-phosphate positioning of ATP.</text>
</comment>
<keyword evidence="15" id="KW-0067">ATP-binding</keyword>
<dbReference type="InterPro" id="IPR005761">
    <property type="entry name" value="UDP-N-AcMur-Glu-dNH2Pim_ligase"/>
</dbReference>
<feature type="modified residue" description="N6-carboxylysine" evidence="15">
    <location>
        <position position="219"/>
    </location>
</feature>
<feature type="binding site" evidence="15">
    <location>
        <position position="467"/>
    </location>
    <ligand>
        <name>meso-2,6-diaminopimelate</name>
        <dbReference type="ChEBI" id="CHEBI:57791"/>
    </ligand>
</feature>
<organism evidence="20 21">
    <name type="scientific">Desulfofarcimen acetoxidans (strain ATCC 49208 / DSM 771 / KCTC 5769 / VKM B-1644 / 5575)</name>
    <name type="common">Desulfotomaculum acetoxidans</name>
    <dbReference type="NCBI Taxonomy" id="485916"/>
    <lineage>
        <taxon>Bacteria</taxon>
        <taxon>Bacillati</taxon>
        <taxon>Bacillota</taxon>
        <taxon>Clostridia</taxon>
        <taxon>Eubacteriales</taxon>
        <taxon>Peptococcaceae</taxon>
        <taxon>Desulfofarcimen</taxon>
    </lineage>
</organism>
<feature type="binding site" evidence="15">
    <location>
        <begin position="409"/>
        <end position="412"/>
    </location>
    <ligand>
        <name>meso-2,6-diaminopimelate</name>
        <dbReference type="ChEBI" id="CHEBI:57791"/>
    </ligand>
</feature>
<comment type="function">
    <text evidence="9 15">Catalyzes the addition of meso-diaminopimelic acid to the nucleotide precursor UDP-N-acetylmuramoyl-L-alanyl-D-glutamate (UMAG) in the biosynthesis of bacterial cell-wall peptidoglycan.</text>
</comment>
<dbReference type="GO" id="GO:0051301">
    <property type="term" value="P:cell division"/>
    <property type="evidence" value="ECO:0007669"/>
    <property type="project" value="UniProtKB-KW"/>
</dbReference>
<dbReference type="PANTHER" id="PTHR23135:SF4">
    <property type="entry name" value="UDP-N-ACETYLMURAMOYL-L-ALANYL-D-GLUTAMATE--2,6-DIAMINOPIMELATE LIGASE MURE HOMOLOG, CHLOROPLASTIC"/>
    <property type="match status" value="1"/>
</dbReference>
<feature type="binding site" evidence="15">
    <location>
        <position position="179"/>
    </location>
    <ligand>
        <name>UDP-N-acetyl-alpha-D-muramoyl-L-alanyl-D-glutamate</name>
        <dbReference type="ChEBI" id="CHEBI:83900"/>
    </ligand>
</feature>
<evidence type="ECO:0000256" key="12">
    <source>
        <dbReference type="ARBA" id="ARBA00075482"/>
    </source>
</evidence>
<keyword evidence="15" id="KW-0547">Nucleotide-binding</keyword>
<keyword evidence="7 15" id="KW-0961">Cell wall biogenesis/degradation</keyword>
<dbReference type="UniPathway" id="UPA00219"/>
<name>C8W468_DESAS</name>
<sequence>MLFGEILQSVEVLSAGGNSEIQLTGIAYDSRQANPGFLFVAVEGFQTDGHDYILDAVNNGAVAVILQKDMILPDYIAWARVPDSRKALALLSARFYNYPSRRLKMIGVTGTNGKTTTAHLIESVYRAAGHRTGLIGTCYNLIGEEIFEVKHTTPESTDLQSLLSAMLKAGVEVVAMEVSSHALNLHRVDGCEFDIAVFTNLTQDHLDFHENMEDYLAAKSILFSGLQGDGGKNGAKYAIINADDEAAARLTRLSGGQVITYGMVKKADIIAENITVRADGASFTVASRQGKVTINLNLTGKFNVYNALAAYSVGMVSGFSPQVIKHALEGVKGVPGRFELVDEGQDFAVIVDYAHTPDGLRNILNTAREFTAGKLINVFGCGGDRDRTKRPLMGEISGRLSDFTIVTSDNPRREDADRIILDILVGISRVVERDYYTIISDRRAAIKAALAQAASGDVVIIAGKGHETYQIIGDVRYAFDDREEVRQALRELFSLPVT</sequence>
<comment type="similarity">
    <text evidence="2 15">Belongs to the MurCDEF family. MurE subfamily.</text>
</comment>
<dbReference type="STRING" id="485916.Dtox_1050"/>
<keyword evidence="15" id="KW-0963">Cytoplasm</keyword>
<dbReference type="Pfam" id="PF01225">
    <property type="entry name" value="Mur_ligase"/>
    <property type="match status" value="1"/>
</dbReference>
<evidence type="ECO:0000256" key="10">
    <source>
        <dbReference type="ARBA" id="ARBA00066633"/>
    </source>
</evidence>
<dbReference type="HAMAP" id="MF_00208">
    <property type="entry name" value="MurE"/>
    <property type="match status" value="1"/>
</dbReference>
<evidence type="ECO:0000259" key="17">
    <source>
        <dbReference type="Pfam" id="PF01225"/>
    </source>
</evidence>
<dbReference type="InterPro" id="IPR035911">
    <property type="entry name" value="MurE/MurF_N"/>
</dbReference>
<dbReference type="GO" id="GO:0071555">
    <property type="term" value="P:cell wall organization"/>
    <property type="evidence" value="ECO:0007669"/>
    <property type="project" value="UniProtKB-KW"/>
</dbReference>
<comment type="subcellular location">
    <subcellularLocation>
        <location evidence="15 16">Cytoplasm</location>
    </subcellularLocation>
</comment>
<feature type="binding site" evidence="15">
    <location>
        <begin position="152"/>
        <end position="153"/>
    </location>
    <ligand>
        <name>UDP-N-acetyl-alpha-D-muramoyl-L-alanyl-D-glutamate</name>
        <dbReference type="ChEBI" id="CHEBI:83900"/>
    </ligand>
</feature>
<comment type="cofactor">
    <cofactor evidence="15">
        <name>Mg(2+)</name>
        <dbReference type="ChEBI" id="CHEBI:18420"/>
    </cofactor>
</comment>
<evidence type="ECO:0000256" key="16">
    <source>
        <dbReference type="RuleBase" id="RU004135"/>
    </source>
</evidence>
<reference evidence="20 21" key="1">
    <citation type="journal article" date="2009" name="Stand. Genomic Sci.">
        <title>Complete genome sequence of Desulfotomaculum acetoxidans type strain (5575).</title>
        <authorList>
            <person name="Spring S."/>
            <person name="Lapidus A."/>
            <person name="Schroder M."/>
            <person name="Gleim D."/>
            <person name="Sims D."/>
            <person name="Meincke L."/>
            <person name="Glavina Del Rio T."/>
            <person name="Tice H."/>
            <person name="Copeland A."/>
            <person name="Cheng J.F."/>
            <person name="Lucas S."/>
            <person name="Chen F."/>
            <person name="Nolan M."/>
            <person name="Bruce D."/>
            <person name="Goodwin L."/>
            <person name="Pitluck S."/>
            <person name="Ivanova N."/>
            <person name="Mavromatis K."/>
            <person name="Mikhailova N."/>
            <person name="Pati A."/>
            <person name="Chen A."/>
            <person name="Palaniappan K."/>
            <person name="Land M."/>
            <person name="Hauser L."/>
            <person name="Chang Y.J."/>
            <person name="Jeffries C.D."/>
            <person name="Chain P."/>
            <person name="Saunders E."/>
            <person name="Brettin T."/>
            <person name="Detter J.C."/>
            <person name="Goker M."/>
            <person name="Bristow J."/>
            <person name="Eisen J.A."/>
            <person name="Markowitz V."/>
            <person name="Hugenholtz P."/>
            <person name="Kyrpides N.C."/>
            <person name="Klenk H.P."/>
            <person name="Han C."/>
        </authorList>
    </citation>
    <scope>NUCLEOTIDE SEQUENCE [LARGE SCALE GENOMIC DNA]</scope>
    <source>
        <strain evidence="21">ATCC 49208 / DSM 771 / VKM B-1644</strain>
    </source>
</reference>
<keyword evidence="3 15" id="KW-0132">Cell division</keyword>
<keyword evidence="6 15" id="KW-0131">Cell cycle</keyword>
<dbReference type="InterPro" id="IPR004101">
    <property type="entry name" value="Mur_ligase_C"/>
</dbReference>
<keyword evidence="4 15" id="KW-0133">Cell shape</keyword>
<dbReference type="AlphaFoldDB" id="C8W468"/>
<evidence type="ECO:0000256" key="4">
    <source>
        <dbReference type="ARBA" id="ARBA00022960"/>
    </source>
</evidence>
<evidence type="ECO:0000313" key="21">
    <source>
        <dbReference type="Proteomes" id="UP000002217"/>
    </source>
</evidence>
<dbReference type="NCBIfam" id="NF001126">
    <property type="entry name" value="PRK00139.1-4"/>
    <property type="match status" value="1"/>
</dbReference>
<evidence type="ECO:0000256" key="14">
    <source>
        <dbReference type="ARBA" id="ARBA00081560"/>
    </source>
</evidence>
<dbReference type="EMBL" id="CP001720">
    <property type="protein sequence ID" value="ACV61936.1"/>
    <property type="molecule type" value="Genomic_DNA"/>
</dbReference>
<gene>
    <name evidence="15" type="primary">murE</name>
    <name evidence="20" type="ordered locus">Dtox_1050</name>
</gene>
<dbReference type="SUPFAM" id="SSF63418">
    <property type="entry name" value="MurE/MurF N-terminal domain"/>
    <property type="match status" value="1"/>
</dbReference>
<dbReference type="GO" id="GO:0009252">
    <property type="term" value="P:peptidoglycan biosynthetic process"/>
    <property type="evidence" value="ECO:0007669"/>
    <property type="project" value="UniProtKB-UniRule"/>
</dbReference>
<dbReference type="InterPro" id="IPR013221">
    <property type="entry name" value="Mur_ligase_cen"/>
</dbReference>
<dbReference type="GO" id="GO:0005524">
    <property type="term" value="F:ATP binding"/>
    <property type="evidence" value="ECO:0007669"/>
    <property type="project" value="UniProtKB-UniRule"/>
</dbReference>
<dbReference type="HOGENOM" id="CLU_022291_4_1_9"/>
<dbReference type="PANTHER" id="PTHR23135">
    <property type="entry name" value="MUR LIGASE FAMILY MEMBER"/>
    <property type="match status" value="1"/>
</dbReference>
<evidence type="ECO:0000256" key="11">
    <source>
        <dbReference type="ARBA" id="ARBA00072883"/>
    </source>
</evidence>
<dbReference type="Proteomes" id="UP000002217">
    <property type="component" value="Chromosome"/>
</dbReference>
<comment type="catalytic activity">
    <reaction evidence="8 15">
        <text>UDP-N-acetyl-alpha-D-muramoyl-L-alanyl-D-glutamate + meso-2,6-diaminopimelate + ATP = UDP-N-acetyl-alpha-D-muramoyl-L-alanyl-gamma-D-glutamyl-meso-2,6-diaminopimelate + ADP + phosphate + H(+)</text>
        <dbReference type="Rhea" id="RHEA:23676"/>
        <dbReference type="ChEBI" id="CHEBI:15378"/>
        <dbReference type="ChEBI" id="CHEBI:30616"/>
        <dbReference type="ChEBI" id="CHEBI:43474"/>
        <dbReference type="ChEBI" id="CHEBI:57791"/>
        <dbReference type="ChEBI" id="CHEBI:83900"/>
        <dbReference type="ChEBI" id="CHEBI:83905"/>
        <dbReference type="ChEBI" id="CHEBI:456216"/>
        <dbReference type="EC" id="6.3.2.13"/>
    </reaction>
</comment>
<dbReference type="EC" id="6.3.2.13" evidence="10 15"/>
<evidence type="ECO:0000256" key="3">
    <source>
        <dbReference type="ARBA" id="ARBA00022618"/>
    </source>
</evidence>
<dbReference type="Gene3D" id="3.40.1390.10">
    <property type="entry name" value="MurE/MurF, N-terminal domain"/>
    <property type="match status" value="1"/>
</dbReference>
<dbReference type="KEGG" id="dae:Dtox_1050"/>
<feature type="binding site" evidence="15">
    <location>
        <position position="30"/>
    </location>
    <ligand>
        <name>UDP-N-acetyl-alpha-D-muramoyl-L-alanyl-D-glutamate</name>
        <dbReference type="ChEBI" id="CHEBI:83900"/>
    </ligand>
</feature>
<evidence type="ECO:0000256" key="15">
    <source>
        <dbReference type="HAMAP-Rule" id="MF_00208"/>
    </source>
</evidence>
<keyword evidence="21" id="KW-1185">Reference proteome</keyword>
<comment type="caution">
    <text evidence="15">Lacks conserved residue(s) required for the propagation of feature annotation.</text>
</comment>
<feature type="domain" description="Mur ligase central" evidence="19">
    <location>
        <begin position="108"/>
        <end position="312"/>
    </location>
</feature>
<dbReference type="GO" id="GO:0000287">
    <property type="term" value="F:magnesium ion binding"/>
    <property type="evidence" value="ECO:0007669"/>
    <property type="project" value="UniProtKB-UniRule"/>
</dbReference>
<dbReference type="NCBIfam" id="TIGR01085">
    <property type="entry name" value="murE"/>
    <property type="match status" value="1"/>
</dbReference>
<evidence type="ECO:0000256" key="6">
    <source>
        <dbReference type="ARBA" id="ARBA00023306"/>
    </source>
</evidence>
<dbReference type="Gene3D" id="3.40.1190.10">
    <property type="entry name" value="Mur-like, catalytic domain"/>
    <property type="match status" value="1"/>
</dbReference>